<protein>
    <recommendedName>
        <fullName evidence="1">diguanylate cyclase</fullName>
        <ecNumber evidence="1">2.7.7.65</ecNumber>
    </recommendedName>
</protein>
<dbReference type="PANTHER" id="PTHR45138:SF9">
    <property type="entry name" value="DIGUANYLATE CYCLASE DGCM-RELATED"/>
    <property type="match status" value="1"/>
</dbReference>
<dbReference type="Gene3D" id="3.30.70.270">
    <property type="match status" value="1"/>
</dbReference>
<sequence length="382" mass="41282">MALDPSTILILTTALAAAAALYLAVEWNSVREKSLLFWSAGFAVITVGCVLALLRSSGFLLIGIWFANGLLIIAHWLFLAGVARFTQTKLSRGWYLIAVIWLAMLLVPSEPWWSKLMLCIQSLLIASVTLRASFMLRPHGVSLSVGAVQLRYVLLVHGLFYLAKAGSTVALNTFVDLAAFRGEVIQISLVEGAMAIMLIALSMTGTERHRREERIEQLAARDPLTALYNRRALDRRAPGLLEQASPANPGALLLIDIDNFKLVNDLHGHSAGDKLLVALSEMIRDALPQGSLAARLGGDEFVILLRNASNDSVVTLGNGLRESFGQMAREAFSTPMAVTLSVGGALFDHPPTGLAALLELGDTALYQSKRGGRDRVKVVTSV</sequence>
<gene>
    <name evidence="5" type="ORF">PQR63_08375</name>
</gene>
<evidence type="ECO:0000313" key="6">
    <source>
        <dbReference type="Proteomes" id="UP001629214"/>
    </source>
</evidence>
<evidence type="ECO:0000313" key="5">
    <source>
        <dbReference type="EMBL" id="MFL9878393.1"/>
    </source>
</evidence>
<dbReference type="InterPro" id="IPR029787">
    <property type="entry name" value="Nucleotide_cyclase"/>
</dbReference>
<feature type="transmembrane region" description="Helical" evidence="3">
    <location>
        <begin position="6"/>
        <end position="23"/>
    </location>
</feature>
<dbReference type="InterPro" id="IPR000160">
    <property type="entry name" value="GGDEF_dom"/>
</dbReference>
<dbReference type="Proteomes" id="UP001629214">
    <property type="component" value="Unassembled WGS sequence"/>
</dbReference>
<name>A0ABW8Z6D3_9BURK</name>
<evidence type="ECO:0000259" key="4">
    <source>
        <dbReference type="PROSITE" id="PS50887"/>
    </source>
</evidence>
<organism evidence="5 6">
    <name type="scientific">Herbaspirillum rhizosphaerae</name>
    <dbReference type="NCBI Taxonomy" id="346179"/>
    <lineage>
        <taxon>Bacteria</taxon>
        <taxon>Pseudomonadati</taxon>
        <taxon>Pseudomonadota</taxon>
        <taxon>Betaproteobacteria</taxon>
        <taxon>Burkholderiales</taxon>
        <taxon>Oxalobacteraceae</taxon>
        <taxon>Herbaspirillum</taxon>
    </lineage>
</organism>
<feature type="transmembrane region" description="Helical" evidence="3">
    <location>
        <begin position="141"/>
        <end position="163"/>
    </location>
</feature>
<reference evidence="5 6" key="1">
    <citation type="journal article" date="2024" name="Chem. Sci.">
        <title>Discovery of megapolipeptins by genome mining of a Burkholderiales bacteria collection.</title>
        <authorList>
            <person name="Paulo B.S."/>
            <person name="Recchia M.J.J."/>
            <person name="Lee S."/>
            <person name="Fergusson C.H."/>
            <person name="Romanowski S.B."/>
            <person name="Hernandez A."/>
            <person name="Krull N."/>
            <person name="Liu D.Y."/>
            <person name="Cavanagh H."/>
            <person name="Bos A."/>
            <person name="Gray C.A."/>
            <person name="Murphy B.T."/>
            <person name="Linington R.G."/>
            <person name="Eustaquio A.S."/>
        </authorList>
    </citation>
    <scope>NUCLEOTIDE SEQUENCE [LARGE SCALE GENOMIC DNA]</scope>
    <source>
        <strain evidence="5 6">RL21-008-BIB-B</strain>
    </source>
</reference>
<keyword evidence="3" id="KW-1133">Transmembrane helix</keyword>
<dbReference type="RefSeq" id="WP_408167304.1">
    <property type="nucleotide sequence ID" value="NZ_JAQQFR010000004.1"/>
</dbReference>
<evidence type="ECO:0000256" key="1">
    <source>
        <dbReference type="ARBA" id="ARBA00012528"/>
    </source>
</evidence>
<feature type="transmembrane region" description="Helical" evidence="3">
    <location>
        <begin position="93"/>
        <end position="109"/>
    </location>
</feature>
<keyword evidence="3" id="KW-0472">Membrane</keyword>
<dbReference type="InterPro" id="IPR050469">
    <property type="entry name" value="Diguanylate_Cyclase"/>
</dbReference>
<comment type="catalytic activity">
    <reaction evidence="2">
        <text>2 GTP = 3',3'-c-di-GMP + 2 diphosphate</text>
        <dbReference type="Rhea" id="RHEA:24898"/>
        <dbReference type="ChEBI" id="CHEBI:33019"/>
        <dbReference type="ChEBI" id="CHEBI:37565"/>
        <dbReference type="ChEBI" id="CHEBI:58805"/>
        <dbReference type="EC" id="2.7.7.65"/>
    </reaction>
</comment>
<dbReference type="CDD" id="cd01949">
    <property type="entry name" value="GGDEF"/>
    <property type="match status" value="1"/>
</dbReference>
<keyword evidence="3" id="KW-0812">Transmembrane</keyword>
<feature type="transmembrane region" description="Helical" evidence="3">
    <location>
        <begin position="183"/>
        <end position="204"/>
    </location>
</feature>
<feature type="transmembrane region" description="Helical" evidence="3">
    <location>
        <begin position="35"/>
        <end position="54"/>
    </location>
</feature>
<dbReference type="Pfam" id="PF00990">
    <property type="entry name" value="GGDEF"/>
    <property type="match status" value="1"/>
</dbReference>
<evidence type="ECO:0000256" key="3">
    <source>
        <dbReference type="SAM" id="Phobius"/>
    </source>
</evidence>
<dbReference type="NCBIfam" id="TIGR00254">
    <property type="entry name" value="GGDEF"/>
    <property type="match status" value="1"/>
</dbReference>
<comment type="caution">
    <text evidence="5">The sequence shown here is derived from an EMBL/GenBank/DDBJ whole genome shotgun (WGS) entry which is preliminary data.</text>
</comment>
<dbReference type="SUPFAM" id="SSF55073">
    <property type="entry name" value="Nucleotide cyclase"/>
    <property type="match status" value="1"/>
</dbReference>
<accession>A0ABW8Z6D3</accession>
<dbReference type="PANTHER" id="PTHR45138">
    <property type="entry name" value="REGULATORY COMPONENTS OF SENSORY TRANSDUCTION SYSTEM"/>
    <property type="match status" value="1"/>
</dbReference>
<evidence type="ECO:0000256" key="2">
    <source>
        <dbReference type="ARBA" id="ARBA00034247"/>
    </source>
</evidence>
<dbReference type="EMBL" id="JAQQFR010000004">
    <property type="protein sequence ID" value="MFL9878393.1"/>
    <property type="molecule type" value="Genomic_DNA"/>
</dbReference>
<feature type="domain" description="GGDEF" evidence="4">
    <location>
        <begin position="248"/>
        <end position="381"/>
    </location>
</feature>
<dbReference type="PROSITE" id="PS50887">
    <property type="entry name" value="GGDEF"/>
    <property type="match status" value="1"/>
</dbReference>
<dbReference type="InterPro" id="IPR043128">
    <property type="entry name" value="Rev_trsase/Diguanyl_cyclase"/>
</dbReference>
<feature type="transmembrane region" description="Helical" evidence="3">
    <location>
        <begin position="60"/>
        <end position="81"/>
    </location>
</feature>
<dbReference type="EC" id="2.7.7.65" evidence="1"/>
<feature type="transmembrane region" description="Helical" evidence="3">
    <location>
        <begin position="115"/>
        <end position="134"/>
    </location>
</feature>
<proteinExistence type="predicted"/>
<keyword evidence="6" id="KW-1185">Reference proteome</keyword>
<dbReference type="SMART" id="SM00267">
    <property type="entry name" value="GGDEF"/>
    <property type="match status" value="1"/>
</dbReference>